<evidence type="ECO:0000313" key="1">
    <source>
        <dbReference type="EMBL" id="KAK3079542.1"/>
    </source>
</evidence>
<comment type="caution">
    <text evidence="1">The sequence shown here is derived from an EMBL/GenBank/DDBJ whole genome shotgun (WGS) entry which is preliminary data.</text>
</comment>
<gene>
    <name evidence="1" type="ORF">LTS18_004598</name>
</gene>
<proteinExistence type="predicted"/>
<dbReference type="Proteomes" id="UP001186974">
    <property type="component" value="Unassembled WGS sequence"/>
</dbReference>
<sequence>MANNSPTPESIYSSYTSQSDGATDTTSMRPISTFKHRTSLLLKGRPGSRRRTLLHRRLLSRKSPSHSTLNTGTSTPPLARPYTPDPASATVNPNTTSVSFTDATSSSKTYQTCSSSSSGGFRPEQTPDAGPAAASKKRFYRMPKLNREQSNLSLRVLMYKDGVGRKKRAKVGKRGEAVEGAVKTVGEESRKQASLDSGGDG</sequence>
<organism evidence="1 2">
    <name type="scientific">Coniosporium uncinatum</name>
    <dbReference type="NCBI Taxonomy" id="93489"/>
    <lineage>
        <taxon>Eukaryota</taxon>
        <taxon>Fungi</taxon>
        <taxon>Dikarya</taxon>
        <taxon>Ascomycota</taxon>
        <taxon>Pezizomycotina</taxon>
        <taxon>Dothideomycetes</taxon>
        <taxon>Dothideomycetes incertae sedis</taxon>
        <taxon>Coniosporium</taxon>
    </lineage>
</organism>
<name>A0ACC3DSE0_9PEZI</name>
<reference evidence="1" key="1">
    <citation type="submission" date="2024-09" db="EMBL/GenBank/DDBJ databases">
        <title>Black Yeasts Isolated from many extreme environments.</title>
        <authorList>
            <person name="Coleine C."/>
            <person name="Stajich J.E."/>
            <person name="Selbmann L."/>
        </authorList>
    </citation>
    <scope>NUCLEOTIDE SEQUENCE</scope>
    <source>
        <strain evidence="1">CCFEE 5737</strain>
    </source>
</reference>
<evidence type="ECO:0000313" key="2">
    <source>
        <dbReference type="Proteomes" id="UP001186974"/>
    </source>
</evidence>
<dbReference type="EMBL" id="JAWDJW010001078">
    <property type="protein sequence ID" value="KAK3079542.1"/>
    <property type="molecule type" value="Genomic_DNA"/>
</dbReference>
<keyword evidence="2" id="KW-1185">Reference proteome</keyword>
<protein>
    <submittedName>
        <fullName evidence="1">Uncharacterized protein</fullName>
    </submittedName>
</protein>
<accession>A0ACC3DSE0</accession>